<dbReference type="Proteomes" id="UP000189376">
    <property type="component" value="Unassembled WGS sequence"/>
</dbReference>
<sequence length="278" mass="32975">MTLEDELNRMFKIQNQFSNKFDAYTAFQNKSVNKVMEKFYKNNHEITNWFDAYINTQNKSAVSKVMENFNRNNEFFLQFNKWNNLLNNSFVNNYQLPNYLYEFQRQNSSIFKIFEKQEFIEKFIETFIDEDLDNFKDDAELQEAELNVFGEMIRQEVEAQPTSYQDGSNFDYKQLTNGLLYALFLIVFFFAKNSDTFKDIHEAAVFFINQIDCKGVTISRINLRSEPSFSSEVLLPIPKNSVLIIYDESHNGWVKVKVNLNNIDVEGFVSKAYIRRLE</sequence>
<protein>
    <recommendedName>
        <fullName evidence="1">SH3b domain-containing protein</fullName>
    </recommendedName>
</protein>
<feature type="domain" description="SH3b" evidence="1">
    <location>
        <begin position="220"/>
        <end position="274"/>
    </location>
</feature>
<keyword evidence="3" id="KW-1185">Reference proteome</keyword>
<evidence type="ECO:0000259" key="1">
    <source>
        <dbReference type="Pfam" id="PF08239"/>
    </source>
</evidence>
<dbReference type="Pfam" id="PF08239">
    <property type="entry name" value="SH3_3"/>
    <property type="match status" value="1"/>
</dbReference>
<accession>A0A1V2UPQ8</accession>
<evidence type="ECO:0000313" key="3">
    <source>
        <dbReference type="Proteomes" id="UP000189376"/>
    </source>
</evidence>
<dbReference type="Gene3D" id="2.30.30.40">
    <property type="entry name" value="SH3 Domains"/>
    <property type="match status" value="1"/>
</dbReference>
<dbReference type="RefSeq" id="WP_077170227.1">
    <property type="nucleotide sequence ID" value="NZ_LFZS01000029.1"/>
</dbReference>
<dbReference type="InterPro" id="IPR003646">
    <property type="entry name" value="SH3-like_bac-type"/>
</dbReference>
<name>A0A1V2UPQ8_9GAMM</name>
<comment type="caution">
    <text evidence="2">The sequence shown here is derived from an EMBL/GenBank/DDBJ whole genome shotgun (WGS) entry which is preliminary data.</text>
</comment>
<reference evidence="2 3" key="1">
    <citation type="submission" date="2015-07" db="EMBL/GenBank/DDBJ databases">
        <title>Acinetobacter yuneri, a novel member of Acinetobacter calcoaceticus-Acinetobacter baumannii complex isolated from clinical specimen.</title>
        <authorList>
            <person name="Yu Y."/>
        </authorList>
    </citation>
    <scope>NUCLEOTIDE SEQUENCE [LARGE SCALE GENOMIC DNA]</scope>
    <source>
        <strain evidence="2 3">A362</strain>
    </source>
</reference>
<evidence type="ECO:0000313" key="2">
    <source>
        <dbReference type="EMBL" id="ONN51440.1"/>
    </source>
</evidence>
<organism evidence="2 3">
    <name type="scientific">Acinetobacter genomosp. 33YU</name>
    <dbReference type="NCBI Taxonomy" id="1675530"/>
    <lineage>
        <taxon>Bacteria</taxon>
        <taxon>Pseudomonadati</taxon>
        <taxon>Pseudomonadota</taxon>
        <taxon>Gammaproteobacteria</taxon>
        <taxon>Moraxellales</taxon>
        <taxon>Moraxellaceae</taxon>
        <taxon>Acinetobacter</taxon>
    </lineage>
</organism>
<gene>
    <name evidence="2" type="ORF">AC058_18780</name>
</gene>
<dbReference type="AlphaFoldDB" id="A0A1V2UPQ8"/>
<dbReference type="EMBL" id="LFZS01000029">
    <property type="protein sequence ID" value="ONN51440.1"/>
    <property type="molecule type" value="Genomic_DNA"/>
</dbReference>
<proteinExistence type="predicted"/>